<dbReference type="EMBL" id="JAHDYS010000002">
    <property type="protein sequence ID" value="MBT1070591.1"/>
    <property type="molecule type" value="Genomic_DNA"/>
</dbReference>
<dbReference type="PANTHER" id="PTHR24221:SF590">
    <property type="entry name" value="COMPONENT LINKED WITH THE ASSEMBLY OF CYTOCHROME' TRANSPORT TRANSMEMBRANE ATP-BINDING PROTEIN ABC TRANSPORTER CYDD-RELATED"/>
    <property type="match status" value="1"/>
</dbReference>
<evidence type="ECO:0000256" key="5">
    <source>
        <dbReference type="ARBA" id="ARBA00022989"/>
    </source>
</evidence>
<evidence type="ECO:0000256" key="3">
    <source>
        <dbReference type="ARBA" id="ARBA00022741"/>
    </source>
</evidence>
<dbReference type="InterPro" id="IPR039421">
    <property type="entry name" value="Type_1_exporter"/>
</dbReference>
<evidence type="ECO:0000256" key="7">
    <source>
        <dbReference type="SAM" id="Phobius"/>
    </source>
</evidence>
<keyword evidence="3" id="KW-0547">Nucleotide-binding</keyword>
<dbReference type="InterPro" id="IPR036640">
    <property type="entry name" value="ABC1_TM_sf"/>
</dbReference>
<dbReference type="InterPro" id="IPR017871">
    <property type="entry name" value="ABC_transporter-like_CS"/>
</dbReference>
<dbReference type="NCBIfam" id="TIGR02857">
    <property type="entry name" value="CydD"/>
    <property type="match status" value="1"/>
</dbReference>
<feature type="transmembrane region" description="Helical" evidence="7">
    <location>
        <begin position="252"/>
        <end position="277"/>
    </location>
</feature>
<dbReference type="Pfam" id="PF00664">
    <property type="entry name" value="ABC_membrane"/>
    <property type="match status" value="1"/>
</dbReference>
<comment type="caution">
    <text evidence="10">The sequence shown here is derived from an EMBL/GenBank/DDBJ whole genome shotgun (WGS) entry which is preliminary data.</text>
</comment>
<dbReference type="SUPFAM" id="SSF52540">
    <property type="entry name" value="P-loop containing nucleoside triphosphate hydrolases"/>
    <property type="match status" value="1"/>
</dbReference>
<feature type="transmembrane region" description="Helical" evidence="7">
    <location>
        <begin position="172"/>
        <end position="190"/>
    </location>
</feature>
<keyword evidence="6 7" id="KW-0472">Membrane</keyword>
<dbReference type="Gene3D" id="3.40.50.300">
    <property type="entry name" value="P-loop containing nucleotide triphosphate hydrolases"/>
    <property type="match status" value="1"/>
</dbReference>
<name>A0ABS5U4K2_9BACT</name>
<evidence type="ECO:0000259" key="9">
    <source>
        <dbReference type="PROSITE" id="PS50929"/>
    </source>
</evidence>
<dbReference type="InterPro" id="IPR003593">
    <property type="entry name" value="AAA+_ATPase"/>
</dbReference>
<dbReference type="Gene3D" id="1.20.1560.10">
    <property type="entry name" value="ABC transporter type 1, transmembrane domain"/>
    <property type="match status" value="1"/>
</dbReference>
<dbReference type="InterPro" id="IPR003439">
    <property type="entry name" value="ABC_transporter-like_ATP-bd"/>
</dbReference>
<evidence type="ECO:0000259" key="8">
    <source>
        <dbReference type="PROSITE" id="PS50893"/>
    </source>
</evidence>
<evidence type="ECO:0000256" key="4">
    <source>
        <dbReference type="ARBA" id="ARBA00022840"/>
    </source>
</evidence>
<feature type="transmembrane region" description="Helical" evidence="7">
    <location>
        <begin position="32"/>
        <end position="54"/>
    </location>
</feature>
<dbReference type="PROSITE" id="PS50893">
    <property type="entry name" value="ABC_TRANSPORTER_2"/>
    <property type="match status" value="1"/>
</dbReference>
<evidence type="ECO:0000256" key="1">
    <source>
        <dbReference type="ARBA" id="ARBA00004651"/>
    </source>
</evidence>
<dbReference type="InterPro" id="IPR014216">
    <property type="entry name" value="ABC_transptr_CydD"/>
</dbReference>
<dbReference type="SUPFAM" id="SSF90123">
    <property type="entry name" value="ABC transporter transmembrane region"/>
    <property type="match status" value="1"/>
</dbReference>
<feature type="domain" description="ABC transmembrane type-1" evidence="9">
    <location>
        <begin position="33"/>
        <end position="315"/>
    </location>
</feature>
<keyword evidence="11" id="KW-1185">Reference proteome</keyword>
<gene>
    <name evidence="10" type="primary">cydD</name>
    <name evidence="10" type="ORF">KJB30_02220</name>
</gene>
<keyword evidence="5 7" id="KW-1133">Transmembrane helix</keyword>
<evidence type="ECO:0000313" key="11">
    <source>
        <dbReference type="Proteomes" id="UP000784128"/>
    </source>
</evidence>
<dbReference type="InterPro" id="IPR027417">
    <property type="entry name" value="P-loop_NTPase"/>
</dbReference>
<proteinExistence type="predicted"/>
<keyword evidence="4" id="KW-0067">ATP-binding</keyword>
<dbReference type="SMART" id="SM00382">
    <property type="entry name" value="AAA"/>
    <property type="match status" value="1"/>
</dbReference>
<accession>A0ABS5U4K2</accession>
<feature type="domain" description="ABC transporter" evidence="8">
    <location>
        <begin position="358"/>
        <end position="587"/>
    </location>
</feature>
<evidence type="ECO:0000313" key="10">
    <source>
        <dbReference type="EMBL" id="MBT1070591.1"/>
    </source>
</evidence>
<dbReference type="Proteomes" id="UP000784128">
    <property type="component" value="Unassembled WGS sequence"/>
</dbReference>
<evidence type="ECO:0000256" key="6">
    <source>
        <dbReference type="ARBA" id="ARBA00023136"/>
    </source>
</evidence>
<dbReference type="InterPro" id="IPR011527">
    <property type="entry name" value="ABC1_TM_dom"/>
</dbReference>
<keyword evidence="2 7" id="KW-0812">Transmembrane</keyword>
<feature type="transmembrane region" description="Helical" evidence="7">
    <location>
        <begin position="66"/>
        <end position="87"/>
    </location>
</feature>
<protein>
    <submittedName>
        <fullName evidence="10">Thiol reductant ABC exporter subunit CydD</fullName>
    </submittedName>
</protein>
<comment type="subcellular location">
    <subcellularLocation>
        <location evidence="1">Cell membrane</location>
        <topology evidence="1">Multi-pass membrane protein</topology>
    </subcellularLocation>
</comment>
<dbReference type="Pfam" id="PF00005">
    <property type="entry name" value="ABC_tran"/>
    <property type="match status" value="1"/>
</dbReference>
<dbReference type="PROSITE" id="PS00211">
    <property type="entry name" value="ABC_TRANSPORTER_1"/>
    <property type="match status" value="1"/>
</dbReference>
<reference evidence="10 11" key="1">
    <citation type="submission" date="2021-05" db="EMBL/GenBank/DDBJ databases">
        <title>The draft genome of Geobacter chapellei DSM 13688.</title>
        <authorList>
            <person name="Xu Z."/>
            <person name="Masuda Y."/>
            <person name="Itoh H."/>
            <person name="Senoo K."/>
        </authorList>
    </citation>
    <scope>NUCLEOTIDE SEQUENCE [LARGE SCALE GENOMIC DNA]</scope>
    <source>
        <strain evidence="10 11">DSM 13688</strain>
    </source>
</reference>
<evidence type="ECO:0000256" key="2">
    <source>
        <dbReference type="ARBA" id="ARBA00022692"/>
    </source>
</evidence>
<dbReference type="PROSITE" id="PS50929">
    <property type="entry name" value="ABC_TM1F"/>
    <property type="match status" value="1"/>
</dbReference>
<dbReference type="CDD" id="cd18584">
    <property type="entry name" value="ABC_6TM_AarD_CydD"/>
    <property type="match status" value="1"/>
</dbReference>
<sequence>MVNVPVNDKGPQVGQRPEAWLLHEAGKVQGELVIMALLAVAHGMLIVLQAWLLANACQLLVIDRMALSAVLPMAGGAAVAALLRGLLVLQMERHSATAAAKVKQRVRRMLYSRLQERGPAGVPETTGSLVEAMTSAIEGLEPYITRFLPHAAQAALLPLITLLFVLPHEWRSGLVLLFSAPFIPLFMILISRGSEHLHRRQWGRLSRMAGHLLDLLQGLPDLRIFGAVRAEAAALARASKEYREGTMGILRIAFLSAFTLEFFATIGTAIVAVVTGFRLLNGQLSLGEGLFVLLLAPEFYLPLRTLGLSYHARMQGAAAAEKLAPLLIQPADHEKSAGTKSVPPARKPEVSDARAPDIIFEKVSFHHDGERGGVYGIDLALPAGSITALAGESGSGKTTLARLLVGLIRPQTGRITINGTDLQELDQEGWRGQLAWVPQQPFFFRGSVRDNLLLGRADATESEISSALEEAAAAGFVSRLPAGLDTGLGDRGAGLSGGELRRLAMARAFLRNPALVVLDEPTAGLDRENERLMGEALERLAVGRTLLIISHREETLARAERVAVLANGRLEQVVSPDEYVIPLAGAV</sequence>
<organism evidence="10 11">
    <name type="scientific">Pelotalea chapellei</name>
    <dbReference type="NCBI Taxonomy" id="44671"/>
    <lineage>
        <taxon>Bacteria</taxon>
        <taxon>Pseudomonadati</taxon>
        <taxon>Thermodesulfobacteriota</taxon>
        <taxon>Desulfuromonadia</taxon>
        <taxon>Geobacterales</taxon>
        <taxon>Geobacteraceae</taxon>
        <taxon>Pelotalea</taxon>
    </lineage>
</organism>
<dbReference type="PANTHER" id="PTHR24221">
    <property type="entry name" value="ATP-BINDING CASSETTE SUB-FAMILY B"/>
    <property type="match status" value="1"/>
</dbReference>